<gene>
    <name evidence="1" type="ORF">C0V70_10710</name>
</gene>
<dbReference type="OrthoDB" id="5287760at2"/>
<dbReference type="Proteomes" id="UP000235584">
    <property type="component" value="Chromosome"/>
</dbReference>
<reference evidence="1 2" key="1">
    <citation type="submission" date="2018-01" db="EMBL/GenBank/DDBJ databases">
        <title>Complete genome sequence of Bacteriovorax stolpii DSM12778.</title>
        <authorList>
            <person name="Tang B."/>
            <person name="Chang J."/>
        </authorList>
    </citation>
    <scope>NUCLEOTIDE SEQUENCE [LARGE SCALE GENOMIC DNA]</scope>
    <source>
        <strain evidence="1 2">DSM 12778</strain>
    </source>
</reference>
<dbReference type="KEGG" id="bsto:C0V70_10710"/>
<name>A0A2K9NUY3_BACTC</name>
<accession>A0A2K9NUY3</accession>
<protein>
    <submittedName>
        <fullName evidence="1">Uncharacterized protein</fullName>
    </submittedName>
</protein>
<evidence type="ECO:0000313" key="1">
    <source>
        <dbReference type="EMBL" id="AUN98564.1"/>
    </source>
</evidence>
<keyword evidence="2" id="KW-1185">Reference proteome</keyword>
<dbReference type="RefSeq" id="WP_102243855.1">
    <property type="nucleotide sequence ID" value="NZ_CP025704.1"/>
</dbReference>
<proteinExistence type="predicted"/>
<sequence length="394" mass="42241">MKKQGLLTFLFLTLFAFQAGVTPVQAADAASASGFDYKKILGSSAGVLIVSGIGTIYSGILYKNADKQEKESQENIKKIDKMIATFKDSYANHCPNGRDSITEPQCYCYTEAGKQNTNRTNSQTCIDLWAKDTYLLAGDSSGYANEAYTADVAGCILVNGQFDENCRCKKLIDAKGNNACKKETTVSIPTETATAGFATSTGLKDLLTTTSNAANGNPYLNGLDSASLANKALNARSFSDQMISKIDTSKVDIPKITEENVGRLAKATFGEANINKAADSRSMASNIASSRSENSAVESLLKQAQAKVGIEVSGGKGLANGKSEKKKNSLNLNFAEASPGGNGQMVQNFADESDKNYKYKNSDIVTDNTASIFEIISNRYVQSGLKRLFDEEKN</sequence>
<dbReference type="EMBL" id="CP025704">
    <property type="protein sequence ID" value="AUN98564.1"/>
    <property type="molecule type" value="Genomic_DNA"/>
</dbReference>
<evidence type="ECO:0000313" key="2">
    <source>
        <dbReference type="Proteomes" id="UP000235584"/>
    </source>
</evidence>
<organism evidence="1 2">
    <name type="scientific">Bacteriovorax stolpii</name>
    <name type="common">Bdellovibrio stolpii</name>
    <dbReference type="NCBI Taxonomy" id="960"/>
    <lineage>
        <taxon>Bacteria</taxon>
        <taxon>Pseudomonadati</taxon>
        <taxon>Bdellovibrionota</taxon>
        <taxon>Bacteriovoracia</taxon>
        <taxon>Bacteriovoracales</taxon>
        <taxon>Bacteriovoracaceae</taxon>
        <taxon>Bacteriovorax</taxon>
    </lineage>
</organism>
<dbReference type="AlphaFoldDB" id="A0A2K9NUY3"/>